<feature type="domain" description="DH" evidence="4">
    <location>
        <begin position="529"/>
        <end position="716"/>
    </location>
</feature>
<dbReference type="Pfam" id="PF00621">
    <property type="entry name" value="RhoGEF"/>
    <property type="match status" value="1"/>
</dbReference>
<feature type="region of interest" description="Disordered" evidence="3">
    <location>
        <begin position="1"/>
        <end position="73"/>
    </location>
</feature>
<dbReference type="GO" id="GO:0030036">
    <property type="term" value="P:actin cytoskeleton organization"/>
    <property type="evidence" value="ECO:0007669"/>
    <property type="project" value="TreeGrafter"/>
</dbReference>
<dbReference type="SUPFAM" id="SSF50729">
    <property type="entry name" value="PH domain-like"/>
    <property type="match status" value="1"/>
</dbReference>
<feature type="region of interest" description="Disordered" evidence="3">
    <location>
        <begin position="398"/>
        <end position="466"/>
    </location>
</feature>
<dbReference type="PANTHER" id="PTHR12877">
    <property type="entry name" value="RHO GUANINE NUCLEOTIDE EXCHANGE FACTOR"/>
    <property type="match status" value="1"/>
</dbReference>
<dbReference type="PROSITE" id="PS50010">
    <property type="entry name" value="DH_2"/>
    <property type="match status" value="1"/>
</dbReference>
<keyword evidence="1" id="KW-0597">Phosphoprotein</keyword>
<sequence>MGDFMRFFRRQKSTSKGDLPENPVVPSQSFENLPTDIKEGSNVDLSENNQSTAAIDNEDQFSEEKHDDTFRQPKGWRKSLRKLRWKKKEPSVSISSDNIASLPSSSTDDVDPMTPRKVSMKVNNRWSYSPDLCEDNVPGAKELRGTLERKLSVKLEMDETSPMERTRLWKNSHSISPTTRSAQKLIRQTHHEEREISPNDSVNISNHDERSICDSVVSVPQSLDLPSDLNNMSHLSQSEPAFMQQQQNHLQISEKGKSSPGLMQWATDEFIRQRAKNISTGQAFEDSVRQYSEVLKTSSSGPRFSADETPEEEEEPYDLQDIDDVLTDADLRAATLRSLHGQNYDHLHPQDPMRTVTGSLMRGRAGTQFERAADMVLENLDYDNMPVNHYYQDLNAGESSNRLDADSSENELKTASDDDVYEDYGPNLEGSRWDSQEFDSFTDTDDEKYEEASQEPNKAEQGVSKADRISKDIGKFKFWERTSVKKKNSSAKSLEVEQSTFLEVDLAKHHPSPQLPVLVPSNLDKNQLKRRNIVASIILSEQLYIESLQRLETDYRQALLDHKPQIIPPDMVEKIFYKIASILQCHRLFQIGLETTTANWDDHERIGGTFVASFSSGMVLECYGDFINNFTTAMDIVRKTCVRKPQFLSFLKDKQIESPDRLNLYGLMLKPVQRFPQFIMFVQDLLKYTPSTHPDCIPLQLALTELETLAERLNNRKAEDEDAADFRSLLENSNLKLTTHTKDGRPRKLVKQAEIRECEHNDENLIEKMKECLLVLTNDMLICCSITNRRPHQRGTSSTSKDMYKMKWRVGLDVVEVIDGSLRPSGFEERESLHSDFILLQQINKLVGQLQTSHEGISSQLIEKCINTTETKIRQAEQLASQPENSSFTVRFPGKSDTVTRTLVSTYTSQKDEWLETISRAKLANSPSNISGWYRPDNLHSGSDWKTPLFLRSLSAHLSYNDNLQVQCAHSFMPMSHVTLLWLSCAASTVLSIVSVYYITEDRVEKVHVMQVESSVQCMQHWNVNGFFSVWLGMESGCLLEYSTANGVYRKISDVPMPTMSSVMIMEAHRDKLYVGLLDGTLAMYNRPPGTKDLYHVASITVGTGPLTCLSPYDDKLWGCSGDNVVTIDIETFQSESSRSLLLKGESLVVNLVTRVGHGLWVNFRDKCTLFLYHLDSLERLQDMNLAGVIKDFVQRLDPSENISAQCHVTSMCSGHSQLLVGMSNGLLLAMPLPKLPGSVPKITGPIKISRHSMSQPLTFLFAPSLPKIVPTDDTEDDSSVFDQDLPPPVPERDDLDKTVMADLGDSNDNYINISRQSPPNGPTSPRASFLVSLQSPPVPPRPGELQLSNTHSMSSEKLPEDRMIYENMTLQSIVSPRKLTFVHWKEEKKSRQCPVIVACGEGYRHFGGKHTKSVNPEVGQQVPTIMCWKIV</sequence>
<feature type="region of interest" description="Disordered" evidence="3">
    <location>
        <begin position="1272"/>
        <end position="1358"/>
    </location>
</feature>
<feature type="compositionally biased region" description="Basic and acidic residues" evidence="3">
    <location>
        <begin position="1291"/>
        <end position="1300"/>
    </location>
</feature>
<dbReference type="GO" id="GO:0005085">
    <property type="term" value="F:guanyl-nucleotide exchange factor activity"/>
    <property type="evidence" value="ECO:0007669"/>
    <property type="project" value="UniProtKB-KW"/>
</dbReference>
<dbReference type="InterPro" id="IPR035899">
    <property type="entry name" value="DBL_dom_sf"/>
</dbReference>
<feature type="compositionally biased region" description="Polar residues" evidence="3">
    <location>
        <begin position="1307"/>
        <end position="1336"/>
    </location>
</feature>
<feature type="compositionally biased region" description="Acidic residues" evidence="3">
    <location>
        <begin position="308"/>
        <end position="317"/>
    </location>
</feature>
<evidence type="ECO:0000256" key="2">
    <source>
        <dbReference type="ARBA" id="ARBA00022658"/>
    </source>
</evidence>
<dbReference type="InterPro" id="IPR000219">
    <property type="entry name" value="DH_dom"/>
</dbReference>
<accession>A0A6F9D7G2</accession>
<dbReference type="Pfam" id="PF19056">
    <property type="entry name" value="WD40_2"/>
    <property type="match status" value="1"/>
</dbReference>
<feature type="compositionally biased region" description="Polar residues" evidence="3">
    <location>
        <begin position="43"/>
        <end position="54"/>
    </location>
</feature>
<keyword evidence="2" id="KW-0344">Guanine-nucleotide releasing factor</keyword>
<feature type="compositionally biased region" description="Polar residues" evidence="3">
    <location>
        <begin position="1347"/>
        <end position="1356"/>
    </location>
</feature>
<feature type="region of interest" description="Disordered" evidence="3">
    <location>
        <begin position="294"/>
        <end position="317"/>
    </location>
</feature>
<gene>
    <name evidence="5" type="primary">Arhgef10</name>
</gene>
<evidence type="ECO:0000259" key="4">
    <source>
        <dbReference type="PROSITE" id="PS50010"/>
    </source>
</evidence>
<name>A0A6F9D7G2_9ASCI</name>
<evidence type="ECO:0000256" key="3">
    <source>
        <dbReference type="SAM" id="MobiDB-lite"/>
    </source>
</evidence>
<organism evidence="5">
    <name type="scientific">Phallusia mammillata</name>
    <dbReference type="NCBI Taxonomy" id="59560"/>
    <lineage>
        <taxon>Eukaryota</taxon>
        <taxon>Metazoa</taxon>
        <taxon>Chordata</taxon>
        <taxon>Tunicata</taxon>
        <taxon>Ascidiacea</taxon>
        <taxon>Phlebobranchia</taxon>
        <taxon>Ascidiidae</taxon>
        <taxon>Phallusia</taxon>
    </lineage>
</organism>
<evidence type="ECO:0000256" key="1">
    <source>
        <dbReference type="ARBA" id="ARBA00022553"/>
    </source>
</evidence>
<dbReference type="FunFam" id="1.20.900.10:FF:000003">
    <property type="entry name" value="Rho guanine nucleotide exchange factor 10 like"/>
    <property type="match status" value="1"/>
</dbReference>
<reference evidence="5" key="1">
    <citation type="submission" date="2020-04" db="EMBL/GenBank/DDBJ databases">
        <authorList>
            <person name="Neveu A P."/>
        </authorList>
    </citation>
    <scope>NUCLEOTIDE SEQUENCE</scope>
    <source>
        <tissue evidence="5">Whole embryo</tissue>
    </source>
</reference>
<feature type="region of interest" description="Disordered" evidence="3">
    <location>
        <begin position="92"/>
        <end position="115"/>
    </location>
</feature>
<protein>
    <submittedName>
        <fullName evidence="5">Rho guanine nucleotide exchange factor 10-like</fullName>
    </submittedName>
</protein>
<feature type="compositionally biased region" description="Acidic residues" evidence="3">
    <location>
        <begin position="436"/>
        <end position="453"/>
    </location>
</feature>
<dbReference type="PANTHER" id="PTHR12877:SF7">
    <property type="entry name" value="RHO GUANINE NUCLEOTIDE EXCHANGE FACTOR 10-LIKE PROTEIN"/>
    <property type="match status" value="1"/>
</dbReference>
<feature type="compositionally biased region" description="Basic and acidic residues" evidence="3">
    <location>
        <begin position="401"/>
        <end position="416"/>
    </location>
</feature>
<dbReference type="InterPro" id="IPR036322">
    <property type="entry name" value="WD40_repeat_dom_sf"/>
</dbReference>
<dbReference type="SUPFAM" id="SSF48065">
    <property type="entry name" value="DBL homology domain (DH-domain)"/>
    <property type="match status" value="1"/>
</dbReference>
<dbReference type="GO" id="GO:0005737">
    <property type="term" value="C:cytoplasm"/>
    <property type="evidence" value="ECO:0007669"/>
    <property type="project" value="UniProtKB-ARBA"/>
</dbReference>
<dbReference type="EMBL" id="LR783023">
    <property type="protein sequence ID" value="CAB3222855.1"/>
    <property type="molecule type" value="mRNA"/>
</dbReference>
<dbReference type="Pfam" id="PF19057">
    <property type="entry name" value="PH_19"/>
    <property type="match status" value="1"/>
</dbReference>
<dbReference type="CDD" id="cd00160">
    <property type="entry name" value="RhoGEF"/>
    <property type="match status" value="1"/>
</dbReference>
<evidence type="ECO:0000313" key="5">
    <source>
        <dbReference type="EMBL" id="CAB3222855.1"/>
    </source>
</evidence>
<feature type="compositionally biased region" description="Basic and acidic residues" evidence="3">
    <location>
        <begin position="62"/>
        <end position="71"/>
    </location>
</feature>
<proteinExistence type="evidence at transcript level"/>
<dbReference type="GO" id="GO:0051496">
    <property type="term" value="P:positive regulation of stress fiber assembly"/>
    <property type="evidence" value="ECO:0007669"/>
    <property type="project" value="TreeGrafter"/>
</dbReference>
<dbReference type="SMART" id="SM00325">
    <property type="entry name" value="RhoGEF"/>
    <property type="match status" value="1"/>
</dbReference>
<feature type="compositionally biased region" description="Polar residues" evidence="3">
    <location>
        <begin position="92"/>
        <end position="107"/>
    </location>
</feature>
<dbReference type="Gene3D" id="1.20.900.10">
    <property type="entry name" value="Dbl homology (DH) domain"/>
    <property type="match status" value="1"/>
</dbReference>
<dbReference type="InterPro" id="IPR039919">
    <property type="entry name" value="ARHGEF10/ARHGEF17"/>
</dbReference>
<dbReference type="SUPFAM" id="SSF50978">
    <property type="entry name" value="WD40 repeat-like"/>
    <property type="match status" value="1"/>
</dbReference>